<dbReference type="GeneID" id="82526480"/>
<dbReference type="Gene3D" id="3.60.15.10">
    <property type="entry name" value="Ribonuclease Z/Hydroxyacylglutathione hydrolase-like"/>
    <property type="match status" value="1"/>
</dbReference>
<gene>
    <name evidence="2" type="ORF">C5O23_09015</name>
</gene>
<keyword evidence="2" id="KW-0378">Hydrolase</keyword>
<name>A0A2V1IJE5_9BACT</name>
<accession>A0A2V1IJE5</accession>
<proteinExistence type="predicted"/>
<protein>
    <submittedName>
        <fullName evidence="2">MBL fold hydrolase</fullName>
    </submittedName>
</protein>
<dbReference type="SUPFAM" id="SSF56281">
    <property type="entry name" value="Metallo-hydrolase/oxidoreductase"/>
    <property type="match status" value="1"/>
</dbReference>
<keyword evidence="3" id="KW-1185">Reference proteome</keyword>
<sequence>MKLVVLGSSSSGNCYVLDAGDEALILEAGIRLNEVKKVLGFNIRKVVGCLITHQHGDHAKYIKGMVEMGFTTLALPEVWTAKEVWGSRSVAIAPGKGYKLGNFKIIPFPAFHDVPCVGYMINHPQSGNIMFLTDSYVCEYKFRNLNHVLIECNYADNALYQAIREGRTLPSQRERLLTSHMELETCKEYLKSSDLSQVKNIVLLHLSKDNGDEPLFVSEIERATGKEVYAGKRGLTVNLDRI</sequence>
<dbReference type="EMBL" id="PUEC01000019">
    <property type="protein sequence ID" value="PWB01680.1"/>
    <property type="molecule type" value="Genomic_DNA"/>
</dbReference>
<dbReference type="InterPro" id="IPR001279">
    <property type="entry name" value="Metallo-B-lactamas"/>
</dbReference>
<evidence type="ECO:0000313" key="3">
    <source>
        <dbReference type="Proteomes" id="UP000244905"/>
    </source>
</evidence>
<comment type="caution">
    <text evidence="2">The sequence shown here is derived from an EMBL/GenBank/DDBJ whole genome shotgun (WGS) entry which is preliminary data.</text>
</comment>
<dbReference type="InterPro" id="IPR036866">
    <property type="entry name" value="RibonucZ/Hydroxyglut_hydro"/>
</dbReference>
<dbReference type="RefSeq" id="WP_107032614.1">
    <property type="nucleotide sequence ID" value="NZ_PUEC01000019.1"/>
</dbReference>
<feature type="domain" description="Metallo-beta-lactamase" evidence="1">
    <location>
        <begin position="11"/>
        <end position="59"/>
    </location>
</feature>
<evidence type="ECO:0000259" key="1">
    <source>
        <dbReference type="Pfam" id="PF00753"/>
    </source>
</evidence>
<dbReference type="GO" id="GO:0016787">
    <property type="term" value="F:hydrolase activity"/>
    <property type="evidence" value="ECO:0007669"/>
    <property type="project" value="UniProtKB-KW"/>
</dbReference>
<dbReference type="InterPro" id="IPR052533">
    <property type="entry name" value="WalJ/YycJ-like"/>
</dbReference>
<organism evidence="2 3">
    <name type="scientific">Duncaniella muris</name>
    <dbReference type="NCBI Taxonomy" id="2094150"/>
    <lineage>
        <taxon>Bacteria</taxon>
        <taxon>Pseudomonadati</taxon>
        <taxon>Bacteroidota</taxon>
        <taxon>Bacteroidia</taxon>
        <taxon>Bacteroidales</taxon>
        <taxon>Muribaculaceae</taxon>
        <taxon>Duncaniella</taxon>
    </lineage>
</organism>
<dbReference type="AlphaFoldDB" id="A0A2V1IJE5"/>
<dbReference type="Proteomes" id="UP000244905">
    <property type="component" value="Unassembled WGS sequence"/>
</dbReference>
<dbReference type="Pfam" id="PF00753">
    <property type="entry name" value="Lactamase_B"/>
    <property type="match status" value="1"/>
</dbReference>
<reference evidence="3" key="1">
    <citation type="submission" date="2018-02" db="EMBL/GenBank/DDBJ databases">
        <authorList>
            <person name="Clavel T."/>
            <person name="Strowig T."/>
        </authorList>
    </citation>
    <scope>NUCLEOTIDE SEQUENCE [LARGE SCALE GENOMIC DNA]</scope>
    <source>
        <strain evidence="3">DSM 103720</strain>
    </source>
</reference>
<dbReference type="PANTHER" id="PTHR47619">
    <property type="entry name" value="METALLO-HYDROLASE YYCJ-RELATED"/>
    <property type="match status" value="1"/>
</dbReference>
<dbReference type="PANTHER" id="PTHR47619:SF1">
    <property type="entry name" value="EXODEOXYRIBONUCLEASE WALJ"/>
    <property type="match status" value="1"/>
</dbReference>
<evidence type="ECO:0000313" key="2">
    <source>
        <dbReference type="EMBL" id="PWB01680.1"/>
    </source>
</evidence>